<feature type="compositionally biased region" description="Acidic residues" evidence="1">
    <location>
        <begin position="234"/>
        <end position="243"/>
    </location>
</feature>
<sequence>MPDASALEEFGLEVEHENHALVTSSSSASSKNNNHQFASFSNKKRTISPSKEQRSLLESTNVKYTKLRMNASQRPGVLKWSFLVIIVAVIIVFFNIGQEEIIDEAITAEDTEAKLNDKTYHLLRPKAKDQEDVSSVVVDDKREKEEEQEEVVELNHEQKDNTESLTQTTQPAVADDSIDSSETEENEEETATAEDTTEEEATDETLEQSAPDVDEQEMSQEEEPAASSVVQSALDEDEQEISQDVDGSFTIERLKATREAAQNLISMLEQYYNGVEQSKNMMLDSWLVPWNFDKQTDDTVKIDTDKIVMKDKIVDTMARALVTNDQKEFIIGTIGSSVAAGHDNCNFDSYERQMERTFGPVWVAAGMKLVCQNAGEGGGCGDDFANQVFCIKQNVSPNIDIAHYTWTYFEVGNEHALEARESLVRWAQMLPRQPPVHVFNTFELPGKPHLPADTDAGGSLMEYTLARYYAKYGYNAFYMRSGYAKGGYDYTTAFKENEVNHFEANHVGDGYHTVTRYGENEEDPNRKSSLGVLMRNWHPGPLAFQFVADTFSYLYAKAMLEALDRIEDEMNNGKDPLDTWSAKKRKIMLKTSLPEPKVCDPLYCTVDEAPGCINYERPTYGWWGAKVEDPNDNFNPHKGEVQNWEPWLDGQEKDLWHGVPKQDQAFFEDRDDKEVCRHLDGCGAISATSKDNGSVVFRLPKQEVGLVVLCGCCGKDIATEMFLNNPDIEIRYNSQLLDPTTWDIWPNGKCVRLLKKFGAASAAAATTGHNYLSVKVQNITEPVRISHLITL</sequence>
<gene>
    <name evidence="3" type="ORF">QTG54_005279</name>
</gene>
<reference evidence="3" key="1">
    <citation type="submission" date="2023-06" db="EMBL/GenBank/DDBJ databases">
        <title>Survivors Of The Sea: Transcriptome response of Skeletonema marinoi to long-term dormancy.</title>
        <authorList>
            <person name="Pinder M.I.M."/>
            <person name="Kourtchenko O."/>
            <person name="Robertson E.K."/>
            <person name="Larsson T."/>
            <person name="Maumus F."/>
            <person name="Osuna-Cruz C.M."/>
            <person name="Vancaester E."/>
            <person name="Stenow R."/>
            <person name="Vandepoele K."/>
            <person name="Ploug H."/>
            <person name="Bruchert V."/>
            <person name="Godhe A."/>
            <person name="Topel M."/>
        </authorList>
    </citation>
    <scope>NUCLEOTIDE SEQUENCE</scope>
    <source>
        <strain evidence="3">R05AC</strain>
    </source>
</reference>
<evidence type="ECO:0000256" key="1">
    <source>
        <dbReference type="SAM" id="MobiDB-lite"/>
    </source>
</evidence>
<feature type="region of interest" description="Disordered" evidence="1">
    <location>
        <begin position="21"/>
        <end position="54"/>
    </location>
</feature>
<accession>A0AAD9DDU4</accession>
<proteinExistence type="predicted"/>
<protein>
    <submittedName>
        <fullName evidence="3">Uncharacterized protein</fullName>
    </submittedName>
</protein>
<evidence type="ECO:0000256" key="2">
    <source>
        <dbReference type="SAM" id="Phobius"/>
    </source>
</evidence>
<keyword evidence="2" id="KW-0472">Membrane</keyword>
<feature type="transmembrane region" description="Helical" evidence="2">
    <location>
        <begin position="77"/>
        <end position="96"/>
    </location>
</feature>
<dbReference type="AlphaFoldDB" id="A0AAD9DDU4"/>
<keyword evidence="4" id="KW-1185">Reference proteome</keyword>
<feature type="compositionally biased region" description="Polar residues" evidence="1">
    <location>
        <begin position="31"/>
        <end position="41"/>
    </location>
</feature>
<dbReference type="EMBL" id="JATAAI010000008">
    <property type="protein sequence ID" value="KAK1743682.1"/>
    <property type="molecule type" value="Genomic_DNA"/>
</dbReference>
<dbReference type="Proteomes" id="UP001224775">
    <property type="component" value="Unassembled WGS sequence"/>
</dbReference>
<keyword evidence="2" id="KW-1133">Transmembrane helix</keyword>
<feature type="compositionally biased region" description="Basic and acidic residues" evidence="1">
    <location>
        <begin position="153"/>
        <end position="162"/>
    </location>
</feature>
<keyword evidence="2" id="KW-0812">Transmembrane</keyword>
<organism evidence="3 4">
    <name type="scientific">Skeletonema marinoi</name>
    <dbReference type="NCBI Taxonomy" id="267567"/>
    <lineage>
        <taxon>Eukaryota</taxon>
        <taxon>Sar</taxon>
        <taxon>Stramenopiles</taxon>
        <taxon>Ochrophyta</taxon>
        <taxon>Bacillariophyta</taxon>
        <taxon>Coscinodiscophyceae</taxon>
        <taxon>Thalassiosirophycidae</taxon>
        <taxon>Thalassiosirales</taxon>
        <taxon>Skeletonemataceae</taxon>
        <taxon>Skeletonema</taxon>
        <taxon>Skeletonema marinoi-dohrnii complex</taxon>
    </lineage>
</organism>
<evidence type="ECO:0000313" key="3">
    <source>
        <dbReference type="EMBL" id="KAK1743682.1"/>
    </source>
</evidence>
<feature type="compositionally biased region" description="Acidic residues" evidence="1">
    <location>
        <begin position="176"/>
        <end position="224"/>
    </location>
</feature>
<evidence type="ECO:0000313" key="4">
    <source>
        <dbReference type="Proteomes" id="UP001224775"/>
    </source>
</evidence>
<comment type="caution">
    <text evidence="3">The sequence shown here is derived from an EMBL/GenBank/DDBJ whole genome shotgun (WGS) entry which is preliminary data.</text>
</comment>
<feature type="region of interest" description="Disordered" evidence="1">
    <location>
        <begin position="126"/>
        <end position="246"/>
    </location>
</feature>
<name>A0AAD9DDU4_9STRA</name>